<evidence type="ECO:0000259" key="3">
    <source>
        <dbReference type="PROSITE" id="PS01031"/>
    </source>
</evidence>
<organism evidence="4 5">
    <name type="scientific">Ramlibacter ginsenosidimutans</name>
    <dbReference type="NCBI Taxonomy" id="502333"/>
    <lineage>
        <taxon>Bacteria</taxon>
        <taxon>Pseudomonadati</taxon>
        <taxon>Pseudomonadota</taxon>
        <taxon>Betaproteobacteria</taxon>
        <taxon>Burkholderiales</taxon>
        <taxon>Comamonadaceae</taxon>
        <taxon>Ramlibacter</taxon>
    </lineage>
</organism>
<name>A0A934TVU6_9BURK</name>
<feature type="domain" description="SHSP" evidence="3">
    <location>
        <begin position="52"/>
        <end position="148"/>
    </location>
</feature>
<dbReference type="SUPFAM" id="SSF49764">
    <property type="entry name" value="HSP20-like chaperones"/>
    <property type="match status" value="1"/>
</dbReference>
<dbReference type="AlphaFoldDB" id="A0A934TVU6"/>
<dbReference type="Proteomes" id="UP000630528">
    <property type="component" value="Unassembled WGS sequence"/>
</dbReference>
<dbReference type="CDD" id="cd06464">
    <property type="entry name" value="ACD_sHsps-like"/>
    <property type="match status" value="1"/>
</dbReference>
<protein>
    <submittedName>
        <fullName evidence="4">Hsp20/alpha crystallin family protein</fullName>
    </submittedName>
</protein>
<proteinExistence type="inferred from homology"/>
<dbReference type="Gene3D" id="2.60.40.790">
    <property type="match status" value="1"/>
</dbReference>
<reference evidence="4" key="1">
    <citation type="journal article" date="2012" name="J. Microbiol. Biotechnol.">
        <title>Ramlibacter ginsenosidimutans sp. nov., with ginsenoside-converting activity.</title>
        <authorList>
            <person name="Wang L."/>
            <person name="An D.S."/>
            <person name="Kim S.G."/>
            <person name="Jin F.X."/>
            <person name="Kim S.C."/>
            <person name="Lee S.T."/>
            <person name="Im W.T."/>
        </authorList>
    </citation>
    <scope>NUCLEOTIDE SEQUENCE</scope>
    <source>
        <strain evidence="4">KACC 17527</strain>
    </source>
</reference>
<evidence type="ECO:0000313" key="4">
    <source>
        <dbReference type="EMBL" id="MBK6007657.1"/>
    </source>
</evidence>
<dbReference type="InterPro" id="IPR008978">
    <property type="entry name" value="HSP20-like_chaperone"/>
</dbReference>
<accession>A0A934TVU6</accession>
<evidence type="ECO:0000256" key="1">
    <source>
        <dbReference type="PROSITE-ProRule" id="PRU00285"/>
    </source>
</evidence>
<dbReference type="RefSeq" id="WP_201173562.1">
    <property type="nucleotide sequence ID" value="NZ_JAEPWM010000006.1"/>
</dbReference>
<gene>
    <name evidence="4" type="ORF">JJB11_16275</name>
</gene>
<dbReference type="InterPro" id="IPR002068">
    <property type="entry name" value="A-crystallin/Hsp20_dom"/>
</dbReference>
<keyword evidence="5" id="KW-1185">Reference proteome</keyword>
<comment type="caution">
    <text evidence="4">The sequence shown here is derived from an EMBL/GenBank/DDBJ whole genome shotgun (WGS) entry which is preliminary data.</text>
</comment>
<dbReference type="Pfam" id="PF00011">
    <property type="entry name" value="HSP20"/>
    <property type="match status" value="1"/>
</dbReference>
<reference evidence="4" key="2">
    <citation type="submission" date="2021-01" db="EMBL/GenBank/DDBJ databases">
        <authorList>
            <person name="Kang M."/>
        </authorList>
    </citation>
    <scope>NUCLEOTIDE SEQUENCE</scope>
    <source>
        <strain evidence="4">KACC 17527</strain>
    </source>
</reference>
<evidence type="ECO:0000313" key="5">
    <source>
        <dbReference type="Proteomes" id="UP000630528"/>
    </source>
</evidence>
<sequence>MSQTRMQALQIIGTALADASSAATTQMAGTSTVAGTCTTKSTRPQLMPAAARVDIVTTRPFTANTSEGDKAYYVHVEVPGVSAGDLSVSVESDRVVVKSDSHDWRTAVSVPDGVERDKISANFDDGLLRIVMPKTADTARREITIRTGSDGTPADG</sequence>
<comment type="similarity">
    <text evidence="1 2">Belongs to the small heat shock protein (HSP20) family.</text>
</comment>
<dbReference type="PROSITE" id="PS01031">
    <property type="entry name" value="SHSP"/>
    <property type="match status" value="1"/>
</dbReference>
<dbReference type="EMBL" id="JAEPWM010000006">
    <property type="protein sequence ID" value="MBK6007657.1"/>
    <property type="molecule type" value="Genomic_DNA"/>
</dbReference>
<evidence type="ECO:0000256" key="2">
    <source>
        <dbReference type="RuleBase" id="RU003616"/>
    </source>
</evidence>